<dbReference type="RefSeq" id="WP_416206435.1">
    <property type="nucleotide sequence ID" value="NZ_JBBKTX010000016.1"/>
</dbReference>
<proteinExistence type="predicted"/>
<keyword evidence="1" id="KW-0732">Signal</keyword>
<dbReference type="SUPFAM" id="SSF50956">
    <property type="entry name" value="Thermostable phytase (3-phytase)"/>
    <property type="match status" value="2"/>
</dbReference>
<accession>A0ABW8NKH0</accession>
<dbReference type="EMBL" id="JBBKTX010000016">
    <property type="protein sequence ID" value="MFK4753391.1"/>
    <property type="molecule type" value="Genomic_DNA"/>
</dbReference>
<dbReference type="PROSITE" id="PS51662">
    <property type="entry name" value="BP_PHYTASE"/>
    <property type="match status" value="2"/>
</dbReference>
<protein>
    <submittedName>
        <fullName evidence="3">Phytase</fullName>
    </submittedName>
</protein>
<evidence type="ECO:0000313" key="4">
    <source>
        <dbReference type="Proteomes" id="UP001620597"/>
    </source>
</evidence>
<feature type="signal peptide" evidence="1">
    <location>
        <begin position="1"/>
        <end position="25"/>
    </location>
</feature>
<name>A0ABW8NKH0_9GAMM</name>
<dbReference type="PROSITE" id="PS51257">
    <property type="entry name" value="PROKAR_LIPOPROTEIN"/>
    <property type="match status" value="1"/>
</dbReference>
<dbReference type="Proteomes" id="UP001620597">
    <property type="component" value="Unassembled WGS sequence"/>
</dbReference>
<dbReference type="Gene3D" id="2.120.10.30">
    <property type="entry name" value="TolB, C-terminal domain"/>
    <property type="match status" value="2"/>
</dbReference>
<dbReference type="InterPro" id="IPR003431">
    <property type="entry name" value="B-propeller_Phytase"/>
</dbReference>
<dbReference type="InterPro" id="IPR011042">
    <property type="entry name" value="6-blade_b-propeller_TolB-like"/>
</dbReference>
<comment type="caution">
    <text evidence="3">The sequence shown here is derived from an EMBL/GenBank/DDBJ whole genome shotgun (WGS) entry which is preliminary data.</text>
</comment>
<organism evidence="3 4">
    <name type="scientific">Oceanobacter antarcticus</name>
    <dbReference type="NCBI Taxonomy" id="3133425"/>
    <lineage>
        <taxon>Bacteria</taxon>
        <taxon>Pseudomonadati</taxon>
        <taxon>Pseudomonadota</taxon>
        <taxon>Gammaproteobacteria</taxon>
        <taxon>Oceanospirillales</taxon>
        <taxon>Oceanospirillaceae</taxon>
        <taxon>Oceanobacter</taxon>
    </lineage>
</organism>
<keyword evidence="4" id="KW-1185">Reference proteome</keyword>
<sequence length="664" mass="72507">MTVQRHTITLLSMAMIGLTLTTLSACSGLSASSTASTTQAQATQAMTMTKTLTTGEHLLVLPGQRSFSIGPDSPAQLTDTQTGQPDWQASWRGELLDAREMTANGQTVIKIVSLDQQNQLHLLTLVASTDTKSGYTLQQDAVSAPLQQPLEGLCLYAPLSNSQSANLQLFLLGEDAMARQLVLTPTANGSASQPHTTPLNTTLLRQFAIAPGAQYCVADDQRDTLYISEESVGVWRMNARAESDAAREMIDLTHPFGHIQGQAGAITLSQGSLWLAESEGHRLYQYQQDNGRYLGHTLLAETIAIDTLLTLPQDTRAGALDKHSGSLIMLDLPSLPAVEVTDVITTVVANGETQPVKKAGDAADDPAIWVNPNQPDASRVLGTNKKQGLYVYDLDGTELQELLVDRVNNVDLRQGFHYRNQPMDIAAASQRDRHSIALFRIQPQTGVVSSAGEIVTTLDDVYGLCMYQNRARQVFVFINDQDGRYQQYQILDSATGWQGQLVREFAVASQPEGCAADDRAQRLFVGEENRAVWTLPAEPDATTGMLEIASVGEWLHADIEGMDIYQTATANYLLVSSQGNDSYVLFNATPPYQYIGRFRVGLNAAKGIDGASETDGLAISSAFLGDRYPLGMLVVQDGRNLMPEQNQNFKYIDWREIKTLFDLQ</sequence>
<evidence type="ECO:0000259" key="2">
    <source>
        <dbReference type="PROSITE" id="PS51662"/>
    </source>
</evidence>
<feature type="domain" description="BPP" evidence="2">
    <location>
        <begin position="21"/>
        <end position="335"/>
    </location>
</feature>
<evidence type="ECO:0000256" key="1">
    <source>
        <dbReference type="SAM" id="SignalP"/>
    </source>
</evidence>
<reference evidence="3 4" key="1">
    <citation type="submission" date="2024-03" db="EMBL/GenBank/DDBJ databases">
        <title>High-quality draft genome sequence of Oceanobacter sp. wDCs-4.</title>
        <authorList>
            <person name="Dong C."/>
        </authorList>
    </citation>
    <scope>NUCLEOTIDE SEQUENCE [LARGE SCALE GENOMIC DNA]</scope>
    <source>
        <strain evidence="4">wDCs-4</strain>
    </source>
</reference>
<gene>
    <name evidence="3" type="ORF">WG929_13325</name>
</gene>
<evidence type="ECO:0000313" key="3">
    <source>
        <dbReference type="EMBL" id="MFK4753391.1"/>
    </source>
</evidence>
<feature type="chain" id="PRO_5047149722" evidence="1">
    <location>
        <begin position="26"/>
        <end position="664"/>
    </location>
</feature>
<dbReference type="Pfam" id="PF02333">
    <property type="entry name" value="Phytase"/>
    <property type="match status" value="1"/>
</dbReference>
<feature type="domain" description="BPP" evidence="2">
    <location>
        <begin position="337"/>
        <end position="661"/>
    </location>
</feature>